<organism evidence="1 2">
    <name type="scientific">Photobacterium swingsii</name>
    <dbReference type="NCBI Taxonomy" id="680026"/>
    <lineage>
        <taxon>Bacteria</taxon>
        <taxon>Pseudomonadati</taxon>
        <taxon>Pseudomonadota</taxon>
        <taxon>Gammaproteobacteria</taxon>
        <taxon>Vibrionales</taxon>
        <taxon>Vibrionaceae</taxon>
        <taxon>Photobacterium</taxon>
    </lineage>
</organism>
<name>A0A0J8VFI2_9GAMM</name>
<accession>A0A0J8VFI2</accession>
<evidence type="ECO:0000313" key="2">
    <source>
        <dbReference type="Proteomes" id="UP000240481"/>
    </source>
</evidence>
<dbReference type="RefSeq" id="WP_048897544.1">
    <property type="nucleotide sequence ID" value="NZ_AP024853.1"/>
</dbReference>
<comment type="caution">
    <text evidence="1">The sequence shown here is derived from an EMBL/GenBank/DDBJ whole genome shotgun (WGS) entry which is preliminary data.</text>
</comment>
<gene>
    <name evidence="1" type="ORF">C9I94_07665</name>
</gene>
<sequence>MKKLQETAFDETIAYLSSAKSLNWTQAQRASFICQLEALDASHAMACLSLNSLRSMISSMTESISFYSSFPAGVAPLHANSEDLSLHVYAALALYQE</sequence>
<reference evidence="1 2" key="1">
    <citation type="submission" date="2018-01" db="EMBL/GenBank/DDBJ databases">
        <title>Whole genome sequencing of Histamine producing bacteria.</title>
        <authorList>
            <person name="Butler K."/>
        </authorList>
    </citation>
    <scope>NUCLEOTIDE SEQUENCE [LARGE SCALE GENOMIC DNA]</scope>
    <source>
        <strain evidence="1 2">DSM 24669</strain>
    </source>
</reference>
<protein>
    <submittedName>
        <fullName evidence="1">Uncharacterized protein</fullName>
    </submittedName>
</protein>
<evidence type="ECO:0000313" key="1">
    <source>
        <dbReference type="EMBL" id="PSW25511.1"/>
    </source>
</evidence>
<dbReference type="Proteomes" id="UP000240481">
    <property type="component" value="Unassembled WGS sequence"/>
</dbReference>
<proteinExistence type="predicted"/>
<dbReference type="AlphaFoldDB" id="A0A0J8VFI2"/>
<keyword evidence="2" id="KW-1185">Reference proteome</keyword>
<dbReference type="EMBL" id="PYLZ01000003">
    <property type="protein sequence ID" value="PSW25511.1"/>
    <property type="molecule type" value="Genomic_DNA"/>
</dbReference>